<evidence type="ECO:0000313" key="2">
    <source>
        <dbReference type="Proteomes" id="UP000886786"/>
    </source>
</evidence>
<reference evidence="1" key="2">
    <citation type="journal article" date="2021" name="PeerJ">
        <title>Extensive microbial diversity within the chicken gut microbiome revealed by metagenomics and culture.</title>
        <authorList>
            <person name="Gilroy R."/>
            <person name="Ravi A."/>
            <person name="Getino M."/>
            <person name="Pursley I."/>
            <person name="Horton D.L."/>
            <person name="Alikhan N.F."/>
            <person name="Baker D."/>
            <person name="Gharbi K."/>
            <person name="Hall N."/>
            <person name="Watson M."/>
            <person name="Adriaenssens E.M."/>
            <person name="Foster-Nyarko E."/>
            <person name="Jarju S."/>
            <person name="Secka A."/>
            <person name="Antonio M."/>
            <person name="Oren A."/>
            <person name="Chaudhuri R.R."/>
            <person name="La Ragione R."/>
            <person name="Hildebrand F."/>
            <person name="Pallen M.J."/>
        </authorList>
    </citation>
    <scope>NUCLEOTIDE SEQUENCE</scope>
    <source>
        <strain evidence="1">CHK147-3167</strain>
    </source>
</reference>
<protein>
    <submittedName>
        <fullName evidence="1">Uncharacterized protein</fullName>
    </submittedName>
</protein>
<sequence length="109" mass="12624">MKTKTLNKIFKYIFIVFFITFLALYVSQSTGYFEFQNKQKATLTENQIKKFEEDVKKGKNIDIDNYVTPPKNYDNTIAKAGLKVSETAEKYVQKIITGSFKLFSKLLGE</sequence>
<dbReference type="EMBL" id="DVFV01000028">
    <property type="protein sequence ID" value="HIQ90272.1"/>
    <property type="molecule type" value="Genomic_DNA"/>
</dbReference>
<organism evidence="1 2">
    <name type="scientific">Candidatus Coprosoma intestinipullorum</name>
    <dbReference type="NCBI Taxonomy" id="2840752"/>
    <lineage>
        <taxon>Bacteria</taxon>
        <taxon>Bacillati</taxon>
        <taxon>Bacillota</taxon>
        <taxon>Bacillota incertae sedis</taxon>
        <taxon>Candidatus Coprosoma</taxon>
    </lineage>
</organism>
<proteinExistence type="predicted"/>
<gene>
    <name evidence="1" type="ORF">IAB27_01395</name>
</gene>
<dbReference type="AlphaFoldDB" id="A0A9D1CY17"/>
<dbReference type="Proteomes" id="UP000886786">
    <property type="component" value="Unassembled WGS sequence"/>
</dbReference>
<evidence type="ECO:0000313" key="1">
    <source>
        <dbReference type="EMBL" id="HIQ90272.1"/>
    </source>
</evidence>
<accession>A0A9D1CY17</accession>
<comment type="caution">
    <text evidence="1">The sequence shown here is derived from an EMBL/GenBank/DDBJ whole genome shotgun (WGS) entry which is preliminary data.</text>
</comment>
<name>A0A9D1CY17_9FIRM</name>
<reference evidence="1" key="1">
    <citation type="submission" date="2020-10" db="EMBL/GenBank/DDBJ databases">
        <authorList>
            <person name="Gilroy R."/>
        </authorList>
    </citation>
    <scope>NUCLEOTIDE SEQUENCE</scope>
    <source>
        <strain evidence="1">CHK147-3167</strain>
    </source>
</reference>